<accession>A0A2K3DLV7</accession>
<dbReference type="Gene3D" id="1.25.70.10">
    <property type="entry name" value="Transcription termination factor 3, mitochondrial"/>
    <property type="match status" value="1"/>
</dbReference>
<keyword evidence="2" id="KW-0805">Transcription regulation</keyword>
<feature type="compositionally biased region" description="Basic and acidic residues" evidence="4">
    <location>
        <begin position="617"/>
        <end position="636"/>
    </location>
</feature>
<dbReference type="PRINTS" id="PR00929">
    <property type="entry name" value="ATHOOK"/>
</dbReference>
<dbReference type="InterPro" id="IPR038538">
    <property type="entry name" value="MTERF_sf"/>
</dbReference>
<dbReference type="InterPro" id="IPR017956">
    <property type="entry name" value="AT_hook_DNA-bd_motif"/>
</dbReference>
<feature type="region of interest" description="Disordered" evidence="4">
    <location>
        <begin position="488"/>
        <end position="512"/>
    </location>
</feature>
<keyword evidence="3" id="KW-0809">Transit peptide</keyword>
<dbReference type="Gramene" id="PNW81512">
    <property type="protein sequence ID" value="PNW81512"/>
    <property type="gene ID" value="CHLRE_06g249700v5"/>
</dbReference>
<feature type="compositionally biased region" description="Acidic residues" evidence="4">
    <location>
        <begin position="641"/>
        <end position="654"/>
    </location>
</feature>
<feature type="compositionally biased region" description="Low complexity" evidence="4">
    <location>
        <begin position="489"/>
        <end position="499"/>
    </location>
</feature>
<feature type="region of interest" description="Disordered" evidence="4">
    <location>
        <begin position="611"/>
        <end position="660"/>
    </location>
</feature>
<gene>
    <name evidence="5" type="ORF">CHLRE_06g249700v5</name>
</gene>
<evidence type="ECO:0000256" key="3">
    <source>
        <dbReference type="ARBA" id="ARBA00022946"/>
    </source>
</evidence>
<feature type="compositionally biased region" description="Pro residues" evidence="4">
    <location>
        <begin position="102"/>
        <end position="112"/>
    </location>
</feature>
<feature type="compositionally biased region" description="Polar residues" evidence="4">
    <location>
        <begin position="528"/>
        <end position="539"/>
    </location>
</feature>
<dbReference type="EMBL" id="CM008967">
    <property type="protein sequence ID" value="PNW81512.1"/>
    <property type="molecule type" value="Genomic_DNA"/>
</dbReference>
<dbReference type="RefSeq" id="XP_042923284.1">
    <property type="nucleotide sequence ID" value="XM_043062578.1"/>
</dbReference>
<protein>
    <submittedName>
        <fullName evidence="5">Uncharacterized protein</fullName>
    </submittedName>
</protein>
<dbReference type="Proteomes" id="UP000006906">
    <property type="component" value="Chromosome 6"/>
</dbReference>
<feature type="region of interest" description="Disordered" evidence="4">
    <location>
        <begin position="35"/>
        <end position="240"/>
    </location>
</feature>
<feature type="compositionally biased region" description="Polar residues" evidence="4">
    <location>
        <begin position="183"/>
        <end position="196"/>
    </location>
</feature>
<dbReference type="ExpressionAtlas" id="A0A2K3DLV7">
    <property type="expression patterns" value="baseline"/>
</dbReference>
<dbReference type="AlphaFoldDB" id="A0A2K3DLV7"/>
<organism evidence="5 6">
    <name type="scientific">Chlamydomonas reinhardtii</name>
    <name type="common">Chlamydomonas smithii</name>
    <dbReference type="NCBI Taxonomy" id="3055"/>
    <lineage>
        <taxon>Eukaryota</taxon>
        <taxon>Viridiplantae</taxon>
        <taxon>Chlorophyta</taxon>
        <taxon>core chlorophytes</taxon>
        <taxon>Chlorophyceae</taxon>
        <taxon>CS clade</taxon>
        <taxon>Chlamydomonadales</taxon>
        <taxon>Chlamydomonadaceae</taxon>
        <taxon>Chlamydomonas</taxon>
    </lineage>
</organism>
<comment type="similarity">
    <text evidence="1">Belongs to the mTERF family.</text>
</comment>
<evidence type="ECO:0000313" key="5">
    <source>
        <dbReference type="EMBL" id="PNW81512.1"/>
    </source>
</evidence>
<dbReference type="GeneID" id="66053524"/>
<dbReference type="Pfam" id="PF02536">
    <property type="entry name" value="mTERF"/>
    <property type="match status" value="1"/>
</dbReference>
<evidence type="ECO:0000256" key="2">
    <source>
        <dbReference type="ARBA" id="ARBA00022472"/>
    </source>
</evidence>
<feature type="compositionally biased region" description="Basic and acidic residues" evidence="4">
    <location>
        <begin position="152"/>
        <end position="162"/>
    </location>
</feature>
<dbReference type="GO" id="GO:0006353">
    <property type="term" value="P:DNA-templated transcription termination"/>
    <property type="evidence" value="ECO:0007669"/>
    <property type="project" value="UniProtKB-KW"/>
</dbReference>
<sequence length="660" mass="69940">MQLQILQPTGRFAQFSVPQLQRRQCAALCPPVHFGGRVRSSCTPGPAYPSDEGEQTGKRRRGRPRKAEQSVDGSVPGTSDGPAPAVKRSRGRPPRDASTAPQAPPLPHPVRTPSPAGSDSDSGQRRRGRPPRADAHRAAAAGDVGPPGSRLGDAHGGGERSDSGQTAGGRGGRSSGARGHGGDTSQQAAAADTLSSRRGRPRREGTEQQVEEAGAAAAAEGVGTAVARRGRPPLQKASREAELQVMLRRELRLKPTELRPPPASWKRLRDGAAPETLRARVLALKEALGLEVVRRMVQRCPHLLHWHEATLLSKLDDLTLGLGLSRQQLLGAVLAYPRLLQSAPDTVLARVALLQAELRLPLKVATAMVAAQPPLVCMSTSTLRLRADLLHEAASLLPQWRHELSEMAPGTLGRMLRCSEEVLNRLTYTYLRVSTNGKKFHDIRSMKTITTIPAAQWREKNPLFQEWLDKGARDRASGVIVQWDGWWRGPGAHGQAQGQGQAGGGTASPLASGSEAVADWWGMPSGGLSWSQLTAQPEGSHTHPELGLEDSQPGPASSSGRDTGPSAGPPGSYGAPPGSLGARGSSGVSGLGFGDGSLRLTSSELWQRYWELGGGGDGKKWTPPDHDSGGLGRDDVSDSSVSDEDEGEEPEADGQSEHKA</sequence>
<feature type="compositionally biased region" description="Low complexity" evidence="4">
    <location>
        <begin position="564"/>
        <end position="582"/>
    </location>
</feature>
<dbReference type="KEGG" id="cre:CHLRE_06g249700v5"/>
<dbReference type="OrthoDB" id="546574at2759"/>
<dbReference type="InterPro" id="IPR003690">
    <property type="entry name" value="MTERF"/>
</dbReference>
<proteinExistence type="inferred from homology"/>
<evidence type="ECO:0000256" key="1">
    <source>
        <dbReference type="ARBA" id="ARBA00007692"/>
    </source>
</evidence>
<name>A0A2K3DLV7_CHLRE</name>
<dbReference type="GO" id="GO:0003677">
    <property type="term" value="F:DNA binding"/>
    <property type="evidence" value="ECO:0007669"/>
    <property type="project" value="InterPro"/>
</dbReference>
<dbReference type="InParanoid" id="A0A2K3DLV7"/>
<feature type="compositionally biased region" description="Low complexity" evidence="4">
    <location>
        <begin position="207"/>
        <end position="227"/>
    </location>
</feature>
<feature type="region of interest" description="Disordered" evidence="4">
    <location>
        <begin position="528"/>
        <end position="587"/>
    </location>
</feature>
<reference evidence="5 6" key="1">
    <citation type="journal article" date="2007" name="Science">
        <title>The Chlamydomonas genome reveals the evolution of key animal and plant functions.</title>
        <authorList>
            <person name="Merchant S.S."/>
            <person name="Prochnik S.E."/>
            <person name="Vallon O."/>
            <person name="Harris E.H."/>
            <person name="Karpowicz S.J."/>
            <person name="Witman G.B."/>
            <person name="Terry A."/>
            <person name="Salamov A."/>
            <person name="Fritz-Laylin L.K."/>
            <person name="Marechal-Drouard L."/>
            <person name="Marshall W.F."/>
            <person name="Qu L.H."/>
            <person name="Nelson D.R."/>
            <person name="Sanderfoot A.A."/>
            <person name="Spalding M.H."/>
            <person name="Kapitonov V.V."/>
            <person name="Ren Q."/>
            <person name="Ferris P."/>
            <person name="Lindquist E."/>
            <person name="Shapiro H."/>
            <person name="Lucas S.M."/>
            <person name="Grimwood J."/>
            <person name="Schmutz J."/>
            <person name="Cardol P."/>
            <person name="Cerutti H."/>
            <person name="Chanfreau G."/>
            <person name="Chen C.L."/>
            <person name="Cognat V."/>
            <person name="Croft M.T."/>
            <person name="Dent R."/>
            <person name="Dutcher S."/>
            <person name="Fernandez E."/>
            <person name="Fukuzawa H."/>
            <person name="Gonzalez-Ballester D."/>
            <person name="Gonzalez-Halphen D."/>
            <person name="Hallmann A."/>
            <person name="Hanikenne M."/>
            <person name="Hippler M."/>
            <person name="Inwood W."/>
            <person name="Jabbari K."/>
            <person name="Kalanon M."/>
            <person name="Kuras R."/>
            <person name="Lefebvre P.A."/>
            <person name="Lemaire S.D."/>
            <person name="Lobanov A.V."/>
            <person name="Lohr M."/>
            <person name="Manuell A."/>
            <person name="Meier I."/>
            <person name="Mets L."/>
            <person name="Mittag M."/>
            <person name="Mittelmeier T."/>
            <person name="Moroney J.V."/>
            <person name="Moseley J."/>
            <person name="Napoli C."/>
            <person name="Nedelcu A.M."/>
            <person name="Niyogi K."/>
            <person name="Novoselov S.V."/>
            <person name="Paulsen I.T."/>
            <person name="Pazour G."/>
            <person name="Purton S."/>
            <person name="Ral J.P."/>
            <person name="Riano-Pachon D.M."/>
            <person name="Riekhof W."/>
            <person name="Rymarquis L."/>
            <person name="Schroda M."/>
            <person name="Stern D."/>
            <person name="Umen J."/>
            <person name="Willows R."/>
            <person name="Wilson N."/>
            <person name="Zimmer S.L."/>
            <person name="Allmer J."/>
            <person name="Balk J."/>
            <person name="Bisova K."/>
            <person name="Chen C.J."/>
            <person name="Elias M."/>
            <person name="Gendler K."/>
            <person name="Hauser C."/>
            <person name="Lamb M.R."/>
            <person name="Ledford H."/>
            <person name="Long J.C."/>
            <person name="Minagawa J."/>
            <person name="Page M.D."/>
            <person name="Pan J."/>
            <person name="Pootakham W."/>
            <person name="Roje S."/>
            <person name="Rose A."/>
            <person name="Stahlberg E."/>
            <person name="Terauchi A.M."/>
            <person name="Yang P."/>
            <person name="Ball S."/>
            <person name="Bowler C."/>
            <person name="Dieckmann C.L."/>
            <person name="Gladyshev V.N."/>
            <person name="Green P."/>
            <person name="Jorgensen R."/>
            <person name="Mayfield S."/>
            <person name="Mueller-Roeber B."/>
            <person name="Rajamani S."/>
            <person name="Sayre R.T."/>
            <person name="Brokstein P."/>
            <person name="Dubchak I."/>
            <person name="Goodstein D."/>
            <person name="Hornick L."/>
            <person name="Huang Y.W."/>
            <person name="Jhaveri J."/>
            <person name="Luo Y."/>
            <person name="Martinez D."/>
            <person name="Ngau W.C."/>
            <person name="Otillar B."/>
            <person name="Poliakov A."/>
            <person name="Porter A."/>
            <person name="Szajkowski L."/>
            <person name="Werner G."/>
            <person name="Zhou K."/>
            <person name="Grigoriev I.V."/>
            <person name="Rokhsar D.S."/>
            <person name="Grossman A.R."/>
        </authorList>
    </citation>
    <scope>NUCLEOTIDE SEQUENCE [LARGE SCALE GENOMIC DNA]</scope>
    <source>
        <strain evidence="6">CC-503</strain>
    </source>
</reference>
<evidence type="ECO:0000256" key="4">
    <source>
        <dbReference type="SAM" id="MobiDB-lite"/>
    </source>
</evidence>
<dbReference type="SMART" id="SM00384">
    <property type="entry name" value="AT_hook"/>
    <property type="match status" value="4"/>
</dbReference>
<keyword evidence="6" id="KW-1185">Reference proteome</keyword>
<keyword evidence="2" id="KW-0804">Transcription</keyword>
<keyword evidence="2" id="KW-0806">Transcription termination</keyword>
<evidence type="ECO:0000313" key="6">
    <source>
        <dbReference type="Proteomes" id="UP000006906"/>
    </source>
</evidence>